<comment type="caution">
    <text evidence="1">The sequence shown here is derived from an EMBL/GenBank/DDBJ whole genome shotgun (WGS) entry which is preliminary data.</text>
</comment>
<name>A0ABP8N8F3_9BACT</name>
<evidence type="ECO:0000313" key="1">
    <source>
        <dbReference type="EMBL" id="GAA4462225.1"/>
    </source>
</evidence>
<organism evidence="1 2">
    <name type="scientific">Novipirellula rosea</name>
    <dbReference type="NCBI Taxonomy" id="1031540"/>
    <lineage>
        <taxon>Bacteria</taxon>
        <taxon>Pseudomonadati</taxon>
        <taxon>Planctomycetota</taxon>
        <taxon>Planctomycetia</taxon>
        <taxon>Pirellulales</taxon>
        <taxon>Pirellulaceae</taxon>
        <taxon>Novipirellula</taxon>
    </lineage>
</organism>
<sequence length="63" mass="6871">MTTDRLKSDGSAAWKTYGGEEVKSFDVNIAPAILSHARPTLQAGGRYTLCRWRESLASGGEKK</sequence>
<accession>A0ABP8N8F3</accession>
<protein>
    <submittedName>
        <fullName evidence="1">Uncharacterized protein</fullName>
    </submittedName>
</protein>
<dbReference type="EMBL" id="BAABGA010000060">
    <property type="protein sequence ID" value="GAA4462225.1"/>
    <property type="molecule type" value="Genomic_DNA"/>
</dbReference>
<reference evidence="2" key="1">
    <citation type="journal article" date="2019" name="Int. J. Syst. Evol. Microbiol.">
        <title>The Global Catalogue of Microorganisms (GCM) 10K type strain sequencing project: providing services to taxonomists for standard genome sequencing and annotation.</title>
        <authorList>
            <consortium name="The Broad Institute Genomics Platform"/>
            <consortium name="The Broad Institute Genome Sequencing Center for Infectious Disease"/>
            <person name="Wu L."/>
            <person name="Ma J."/>
        </authorList>
    </citation>
    <scope>NUCLEOTIDE SEQUENCE [LARGE SCALE GENOMIC DNA]</scope>
    <source>
        <strain evidence="2">JCM 17759</strain>
    </source>
</reference>
<proteinExistence type="predicted"/>
<dbReference type="Proteomes" id="UP001500840">
    <property type="component" value="Unassembled WGS sequence"/>
</dbReference>
<keyword evidence="2" id="KW-1185">Reference proteome</keyword>
<gene>
    <name evidence="1" type="ORF">GCM10023156_45810</name>
</gene>
<evidence type="ECO:0000313" key="2">
    <source>
        <dbReference type="Proteomes" id="UP001500840"/>
    </source>
</evidence>